<name>A0A3S4W7L7_9ACTN</name>
<keyword evidence="2" id="KW-0413">Isomerase</keyword>
<feature type="domain" description="Xylose isomerase-like TIM barrel" evidence="1">
    <location>
        <begin position="23"/>
        <end position="231"/>
    </location>
</feature>
<dbReference type="PANTHER" id="PTHR12110:SF48">
    <property type="entry name" value="BLL3656 PROTEIN"/>
    <property type="match status" value="1"/>
</dbReference>
<gene>
    <name evidence="2" type="ORF">NCTC12967_01909</name>
</gene>
<evidence type="ECO:0000313" key="2">
    <source>
        <dbReference type="EMBL" id="VEH70607.1"/>
    </source>
</evidence>
<dbReference type="SUPFAM" id="SSF51658">
    <property type="entry name" value="Xylose isomerase-like"/>
    <property type="match status" value="1"/>
</dbReference>
<keyword evidence="2" id="KW-0670">Pyruvate</keyword>
<reference evidence="2 3" key="1">
    <citation type="submission" date="2018-12" db="EMBL/GenBank/DDBJ databases">
        <authorList>
            <consortium name="Pathogen Informatics"/>
        </authorList>
    </citation>
    <scope>NUCLEOTIDE SEQUENCE [LARGE SCALE GENOMIC DNA]</scope>
    <source>
        <strain evidence="2 3">NCTC12967</strain>
    </source>
</reference>
<organism evidence="2 3">
    <name type="scientific">Arachnia propionica</name>
    <dbReference type="NCBI Taxonomy" id="1750"/>
    <lineage>
        <taxon>Bacteria</taxon>
        <taxon>Bacillati</taxon>
        <taxon>Actinomycetota</taxon>
        <taxon>Actinomycetes</taxon>
        <taxon>Propionibacteriales</taxon>
        <taxon>Propionibacteriaceae</taxon>
        <taxon>Arachnia</taxon>
    </lineage>
</organism>
<sequence length="269" mass="29045">MSHHYSLAYLTVGDLEPSAQVYVAVAAGYEYVGLRPIPMGLPSEPRLDLPHDRDLLEACRVALAETGVRVWDIELARVMAGIDYDSYLPALEVGAELGATTLLASVWTEDLGEQVDGLGRVAELAGRFGLRVVAEFVALSAIQTPEQMSRLVREVGAPNLGILIDVYHWMRAGASLKDIAALPPQWLPMLHLCDCSSETPPDSEALRVEVRERRLYVGEGDAPIPALVAALPADAVLAIEQPNLARLRTLGDTEYATRCLAAARATIPA</sequence>
<dbReference type="RefSeq" id="WP_061786805.1">
    <property type="nucleotide sequence ID" value="NZ_LR134406.1"/>
</dbReference>
<accession>A0A3S4W7L7</accession>
<protein>
    <submittedName>
        <fullName evidence="2">Hydroxypyruvate isomerase</fullName>
    </submittedName>
</protein>
<evidence type="ECO:0000313" key="3">
    <source>
        <dbReference type="Proteomes" id="UP000273044"/>
    </source>
</evidence>
<dbReference type="GeneID" id="64407363"/>
<dbReference type="Pfam" id="PF01261">
    <property type="entry name" value="AP_endonuc_2"/>
    <property type="match status" value="1"/>
</dbReference>
<dbReference type="InterPro" id="IPR013022">
    <property type="entry name" value="Xyl_isomerase-like_TIM-brl"/>
</dbReference>
<dbReference type="AlphaFoldDB" id="A0A3S4W7L7"/>
<dbReference type="InterPro" id="IPR036237">
    <property type="entry name" value="Xyl_isomerase-like_sf"/>
</dbReference>
<dbReference type="Proteomes" id="UP000273044">
    <property type="component" value="Chromosome"/>
</dbReference>
<keyword evidence="3" id="KW-1185">Reference proteome</keyword>
<dbReference type="InterPro" id="IPR050312">
    <property type="entry name" value="IolE/XylAMocC-like"/>
</dbReference>
<evidence type="ECO:0000259" key="1">
    <source>
        <dbReference type="Pfam" id="PF01261"/>
    </source>
</evidence>
<dbReference type="PANTHER" id="PTHR12110">
    <property type="entry name" value="HYDROXYPYRUVATE ISOMERASE"/>
    <property type="match status" value="1"/>
</dbReference>
<dbReference type="GO" id="GO:0016853">
    <property type="term" value="F:isomerase activity"/>
    <property type="evidence" value="ECO:0007669"/>
    <property type="project" value="UniProtKB-KW"/>
</dbReference>
<proteinExistence type="predicted"/>
<dbReference type="Gene3D" id="3.20.20.150">
    <property type="entry name" value="Divalent-metal-dependent TIM barrel enzymes"/>
    <property type="match status" value="1"/>
</dbReference>
<dbReference type="EMBL" id="LR134406">
    <property type="protein sequence ID" value="VEH70607.1"/>
    <property type="molecule type" value="Genomic_DNA"/>
</dbReference>